<name>A0A481S246_9CAUD</name>
<evidence type="ECO:0000313" key="3">
    <source>
        <dbReference type="Proteomes" id="UP000291908"/>
    </source>
</evidence>
<evidence type="ECO:0000313" key="2">
    <source>
        <dbReference type="EMBL" id="QBG78749.1"/>
    </source>
</evidence>
<protein>
    <submittedName>
        <fullName evidence="2">Uncharacterized protein</fullName>
    </submittedName>
</protein>
<evidence type="ECO:0000256" key="1">
    <source>
        <dbReference type="SAM" id="MobiDB-lite"/>
    </source>
</evidence>
<sequence>MAEKIIYFIDGFAPSEDEKLEAMSFGIKTVFRNSQYIVDGETLEHCDAVAGTYIPDSYAHLPRADQLVEGLRSKMDAAAARMKELRTASASDAPPQGDATKKENTPAWGANQ</sequence>
<dbReference type="Proteomes" id="UP000291908">
    <property type="component" value="Genome"/>
</dbReference>
<gene>
    <name evidence="2" type="ORF">vBAbaSD0_55</name>
</gene>
<organism evidence="2 3">
    <name type="scientific">Acinetobacter phage vB_AbaS_D0</name>
    <dbReference type="NCBI Taxonomy" id="2510492"/>
    <lineage>
        <taxon>Viruses</taxon>
        <taxon>Duplodnaviria</taxon>
        <taxon>Heunggongvirae</taxon>
        <taxon>Uroviricota</taxon>
        <taxon>Caudoviricetes</taxon>
        <taxon>Lokivirus</taxon>
        <taxon>Lokivirus IMEAB3</taxon>
    </lineage>
</organism>
<feature type="region of interest" description="Disordered" evidence="1">
    <location>
        <begin position="83"/>
        <end position="112"/>
    </location>
</feature>
<proteinExistence type="predicted"/>
<dbReference type="EMBL" id="MK411820">
    <property type="protein sequence ID" value="QBG78749.1"/>
    <property type="molecule type" value="Genomic_DNA"/>
</dbReference>
<accession>A0A481S246</accession>
<reference evidence="2 3" key="1">
    <citation type="submission" date="2019-01" db="EMBL/GenBank/DDBJ databases">
        <authorList>
            <person name="Yuan Y."/>
            <person name="Xu Y."/>
        </authorList>
    </citation>
    <scope>NUCLEOTIDE SEQUENCE [LARGE SCALE GENOMIC DNA]</scope>
</reference>